<evidence type="ECO:0000259" key="6">
    <source>
        <dbReference type="PROSITE" id="PS50089"/>
    </source>
</evidence>
<dbReference type="GO" id="GO:0016567">
    <property type="term" value="P:protein ubiquitination"/>
    <property type="evidence" value="ECO:0007669"/>
    <property type="project" value="TreeGrafter"/>
</dbReference>
<protein>
    <recommendedName>
        <fullName evidence="6">RING-type domain-containing protein</fullName>
    </recommendedName>
</protein>
<evidence type="ECO:0000256" key="2">
    <source>
        <dbReference type="ARBA" id="ARBA00022771"/>
    </source>
</evidence>
<dbReference type="InterPro" id="IPR001841">
    <property type="entry name" value="Znf_RING"/>
</dbReference>
<sequence>MARGSPESKPRHLAGLELIILSILFIRAMRALPPALTAVVIGIRQLWRLGRRMVRRFLRWRDRHWRRPRYTLRCDLAAVEPGMCPVCLAPLAGQAFGEEEEAEEGCENAAQGADAGEGSNSVDGGACRSACCTQGANSLRGRPLPPAPERRCPSSAGALFRLRCGHTFHAECLNGWLDRGGTCPLCRADVGDLREWVELLGLSDDTSARTVTLPVAPAAAPAPPLPSSQGGVTELASIAIAQLAEPMLQSHAGERGEDGGGASEEEEDEEEEEVDEERECLALEAGEGRAEAARAV</sequence>
<feature type="compositionally biased region" description="Acidic residues" evidence="5">
    <location>
        <begin position="263"/>
        <end position="278"/>
    </location>
</feature>
<keyword evidence="2 4" id="KW-0863">Zinc-finger</keyword>
<dbReference type="PANTHER" id="PTHR45969">
    <property type="entry name" value="RING ZINC FINGER PROTEIN-RELATED"/>
    <property type="match status" value="1"/>
</dbReference>
<dbReference type="EMBL" id="HBEG01001598">
    <property type="protein sequence ID" value="CAD8345052.1"/>
    <property type="molecule type" value="Transcribed_RNA"/>
</dbReference>
<proteinExistence type="predicted"/>
<evidence type="ECO:0000313" key="7">
    <source>
        <dbReference type="EMBL" id="CAD8345052.1"/>
    </source>
</evidence>
<gene>
    <name evidence="7" type="ORF">PBAH0796_LOCUS790</name>
</gene>
<dbReference type="SUPFAM" id="SSF57850">
    <property type="entry name" value="RING/U-box"/>
    <property type="match status" value="1"/>
</dbReference>
<evidence type="ECO:0000256" key="5">
    <source>
        <dbReference type="SAM" id="MobiDB-lite"/>
    </source>
</evidence>
<keyword evidence="3" id="KW-0862">Zinc</keyword>
<dbReference type="AlphaFoldDB" id="A0A7R9ZVM9"/>
<name>A0A7R9ZVM9_9DINO</name>
<organism evidence="7">
    <name type="scientific">Pyrodinium bahamense</name>
    <dbReference type="NCBI Taxonomy" id="73915"/>
    <lineage>
        <taxon>Eukaryota</taxon>
        <taxon>Sar</taxon>
        <taxon>Alveolata</taxon>
        <taxon>Dinophyceae</taxon>
        <taxon>Gonyaulacales</taxon>
        <taxon>Pyrocystaceae</taxon>
        <taxon>Pyrodinium</taxon>
    </lineage>
</organism>
<accession>A0A7R9ZVM9</accession>
<reference evidence="7" key="1">
    <citation type="submission" date="2021-01" db="EMBL/GenBank/DDBJ databases">
        <authorList>
            <person name="Corre E."/>
            <person name="Pelletier E."/>
            <person name="Niang G."/>
            <person name="Scheremetjew M."/>
            <person name="Finn R."/>
            <person name="Kale V."/>
            <person name="Holt S."/>
            <person name="Cochrane G."/>
            <person name="Meng A."/>
            <person name="Brown T."/>
            <person name="Cohen L."/>
        </authorList>
    </citation>
    <scope>NUCLEOTIDE SEQUENCE</scope>
    <source>
        <strain evidence="7">Pbaha01</strain>
    </source>
</reference>
<dbReference type="InterPro" id="IPR013083">
    <property type="entry name" value="Znf_RING/FYVE/PHD"/>
</dbReference>
<dbReference type="GO" id="GO:0061630">
    <property type="term" value="F:ubiquitin protein ligase activity"/>
    <property type="evidence" value="ECO:0007669"/>
    <property type="project" value="TreeGrafter"/>
</dbReference>
<dbReference type="PANTHER" id="PTHR45969:SF81">
    <property type="entry name" value="OS08G0157400 PROTEIN"/>
    <property type="match status" value="1"/>
</dbReference>
<evidence type="ECO:0000256" key="3">
    <source>
        <dbReference type="ARBA" id="ARBA00022833"/>
    </source>
</evidence>
<feature type="domain" description="RING-type" evidence="6">
    <location>
        <begin position="164"/>
        <end position="187"/>
    </location>
</feature>
<feature type="compositionally biased region" description="Basic and acidic residues" evidence="5">
    <location>
        <begin position="286"/>
        <end position="296"/>
    </location>
</feature>
<evidence type="ECO:0000256" key="1">
    <source>
        <dbReference type="ARBA" id="ARBA00022723"/>
    </source>
</evidence>
<keyword evidence="1" id="KW-0479">Metal-binding</keyword>
<evidence type="ECO:0000256" key="4">
    <source>
        <dbReference type="PROSITE-ProRule" id="PRU00175"/>
    </source>
</evidence>
<dbReference type="Pfam" id="PF13639">
    <property type="entry name" value="zf-RING_2"/>
    <property type="match status" value="1"/>
</dbReference>
<dbReference type="PROSITE" id="PS50089">
    <property type="entry name" value="ZF_RING_2"/>
    <property type="match status" value="1"/>
</dbReference>
<dbReference type="GO" id="GO:0008270">
    <property type="term" value="F:zinc ion binding"/>
    <property type="evidence" value="ECO:0007669"/>
    <property type="project" value="UniProtKB-KW"/>
</dbReference>
<feature type="region of interest" description="Disordered" evidence="5">
    <location>
        <begin position="247"/>
        <end position="296"/>
    </location>
</feature>
<dbReference type="Gene3D" id="3.30.40.10">
    <property type="entry name" value="Zinc/RING finger domain, C3HC4 (zinc finger)"/>
    <property type="match status" value="1"/>
</dbReference>